<dbReference type="GO" id="GO:0006450">
    <property type="term" value="P:regulation of translational fidelity"/>
    <property type="evidence" value="ECO:0007669"/>
    <property type="project" value="InterPro"/>
</dbReference>
<evidence type="ECO:0000256" key="2">
    <source>
        <dbReference type="ARBA" id="ARBA00011123"/>
    </source>
</evidence>
<evidence type="ECO:0000313" key="8">
    <source>
        <dbReference type="EMBL" id="VYU32263.1"/>
    </source>
</evidence>
<comment type="similarity">
    <text evidence="1 6">Belongs to the GatC family.</text>
</comment>
<comment type="subunit">
    <text evidence="2 6">Heterotrimer of A, B and C subunits.</text>
</comment>
<dbReference type="EC" id="6.3.5.-" evidence="6"/>
<dbReference type="SUPFAM" id="SSF141000">
    <property type="entry name" value="Glu-tRNAGln amidotransferase C subunit"/>
    <property type="match status" value="1"/>
</dbReference>
<evidence type="ECO:0000256" key="5">
    <source>
        <dbReference type="ARBA" id="ARBA00047913"/>
    </source>
</evidence>
<accession>A0A6N3E1P5</accession>
<protein>
    <recommendedName>
        <fullName evidence="6">Aspartyl/glutamyl-tRNA(Asn/Gln) amidotransferase subunit C</fullName>
        <shortName evidence="6">Asp/Glu-ADT subunit C</shortName>
        <ecNumber evidence="6">6.3.5.-</ecNumber>
    </recommendedName>
</protein>
<keyword evidence="6" id="KW-0067">ATP-binding</keyword>
<evidence type="ECO:0000313" key="9">
    <source>
        <dbReference type="Proteomes" id="UP001299409"/>
    </source>
</evidence>
<evidence type="ECO:0000256" key="4">
    <source>
        <dbReference type="ARBA" id="ARBA00047380"/>
    </source>
</evidence>
<sequence>MAISKDEVKYIAQLAKLHFEEDEAEKFAKEFENILEQFKTLDALDLDDVVEKRPTVSVTRKDIPKKCEIEDLFRNVKTMRDTAIEVPKIIE</sequence>
<evidence type="ECO:0000313" key="7">
    <source>
        <dbReference type="EMBL" id="MCB5445598.1"/>
    </source>
</evidence>
<keyword evidence="6" id="KW-0648">Protein biosynthesis</keyword>
<keyword evidence="6" id="KW-0547">Nucleotide-binding</keyword>
<proteinExistence type="inferred from homology"/>
<dbReference type="GO" id="GO:0016740">
    <property type="term" value="F:transferase activity"/>
    <property type="evidence" value="ECO:0007669"/>
    <property type="project" value="UniProtKB-KW"/>
</dbReference>
<dbReference type="Pfam" id="PF02686">
    <property type="entry name" value="GatC"/>
    <property type="match status" value="1"/>
</dbReference>
<dbReference type="GO" id="GO:0006412">
    <property type="term" value="P:translation"/>
    <property type="evidence" value="ECO:0007669"/>
    <property type="project" value="UniProtKB-UniRule"/>
</dbReference>
<dbReference type="Proteomes" id="UP001299409">
    <property type="component" value="Unassembled WGS sequence"/>
</dbReference>
<keyword evidence="6 8" id="KW-0436">Ligase</keyword>
<keyword evidence="9" id="KW-1185">Reference proteome</keyword>
<dbReference type="RefSeq" id="WP_022071118.1">
    <property type="nucleotide sequence ID" value="NZ_BAABXU010000001.1"/>
</dbReference>
<dbReference type="NCBIfam" id="TIGR00135">
    <property type="entry name" value="gatC"/>
    <property type="match status" value="1"/>
</dbReference>
<dbReference type="GO" id="GO:0050567">
    <property type="term" value="F:glutaminyl-tRNA synthase (glutamine-hydrolyzing) activity"/>
    <property type="evidence" value="ECO:0007669"/>
    <property type="project" value="UniProtKB-UniRule"/>
</dbReference>
<evidence type="ECO:0000256" key="1">
    <source>
        <dbReference type="ARBA" id="ARBA00010757"/>
    </source>
</evidence>
<dbReference type="Gene3D" id="1.10.20.60">
    <property type="entry name" value="Glu-tRNAGln amidotransferase C subunit, N-terminal domain"/>
    <property type="match status" value="1"/>
</dbReference>
<comment type="function">
    <text evidence="3 6">Allows the formation of correctly charged Asn-tRNA(Asn) or Gln-tRNA(Gln) through the transamidation of misacylated Asp-tRNA(Asn) or Glu-tRNA(Gln) in organisms which lack either or both of asparaginyl-tRNA or glutaminyl-tRNA synthetases. The reaction takes place in the presence of glutamine and ATP through an activated phospho-Asp-tRNA(Asn) or phospho-Glu-tRNA(Gln).</text>
</comment>
<dbReference type="InterPro" id="IPR003837">
    <property type="entry name" value="GatC"/>
</dbReference>
<dbReference type="EMBL" id="JAJBMB010000004">
    <property type="protein sequence ID" value="MCB5445598.1"/>
    <property type="molecule type" value="Genomic_DNA"/>
</dbReference>
<organism evidence="8">
    <name type="scientific">Intestinibacter bartlettii</name>
    <dbReference type="NCBI Taxonomy" id="261299"/>
    <lineage>
        <taxon>Bacteria</taxon>
        <taxon>Bacillati</taxon>
        <taxon>Bacillota</taxon>
        <taxon>Clostridia</taxon>
        <taxon>Peptostreptococcales</taxon>
        <taxon>Peptostreptococcaceae</taxon>
        <taxon>Intestinibacter</taxon>
    </lineage>
</organism>
<dbReference type="InterPro" id="IPR036113">
    <property type="entry name" value="Asp/Glu-ADT_sf_sub_c"/>
</dbReference>
<dbReference type="AlphaFoldDB" id="A0A6N3E1P5"/>
<keyword evidence="8" id="KW-0808">Transferase</keyword>
<dbReference type="HAMAP" id="MF_00122">
    <property type="entry name" value="GatC"/>
    <property type="match status" value="1"/>
</dbReference>
<reference evidence="7 9" key="2">
    <citation type="submission" date="2021-10" db="EMBL/GenBank/DDBJ databases">
        <title>Collection of gut derived symbiotic bacterial strains cultured from healthy donors.</title>
        <authorList>
            <person name="Lin H."/>
            <person name="Littmann E."/>
            <person name="Claire K."/>
            <person name="Pamer E."/>
        </authorList>
    </citation>
    <scope>NUCLEOTIDE SEQUENCE [LARGE SCALE GENOMIC DNA]</scope>
    <source>
        <strain evidence="7 9">MSK.17.68</strain>
    </source>
</reference>
<name>A0A6N3E1P5_9FIRM</name>
<gene>
    <name evidence="8" type="primary">gatC_2</name>
    <name evidence="6 7" type="synonym">gatC</name>
    <name evidence="8" type="ORF">IBLFYP30_02354</name>
    <name evidence="7" type="ORF">LIP50_05195</name>
</gene>
<comment type="catalytic activity">
    <reaction evidence="5 6">
        <text>L-glutamyl-tRNA(Gln) + L-glutamine + ATP + H2O = L-glutaminyl-tRNA(Gln) + L-glutamate + ADP + phosphate + H(+)</text>
        <dbReference type="Rhea" id="RHEA:17521"/>
        <dbReference type="Rhea" id="RHEA-COMP:9681"/>
        <dbReference type="Rhea" id="RHEA-COMP:9684"/>
        <dbReference type="ChEBI" id="CHEBI:15377"/>
        <dbReference type="ChEBI" id="CHEBI:15378"/>
        <dbReference type="ChEBI" id="CHEBI:29985"/>
        <dbReference type="ChEBI" id="CHEBI:30616"/>
        <dbReference type="ChEBI" id="CHEBI:43474"/>
        <dbReference type="ChEBI" id="CHEBI:58359"/>
        <dbReference type="ChEBI" id="CHEBI:78520"/>
        <dbReference type="ChEBI" id="CHEBI:78521"/>
        <dbReference type="ChEBI" id="CHEBI:456216"/>
    </reaction>
</comment>
<dbReference type="GO" id="GO:0005524">
    <property type="term" value="F:ATP binding"/>
    <property type="evidence" value="ECO:0007669"/>
    <property type="project" value="UniProtKB-KW"/>
</dbReference>
<evidence type="ECO:0000256" key="6">
    <source>
        <dbReference type="HAMAP-Rule" id="MF_00122"/>
    </source>
</evidence>
<comment type="catalytic activity">
    <reaction evidence="4 6">
        <text>L-aspartyl-tRNA(Asn) + L-glutamine + ATP + H2O = L-asparaginyl-tRNA(Asn) + L-glutamate + ADP + phosphate + 2 H(+)</text>
        <dbReference type="Rhea" id="RHEA:14513"/>
        <dbReference type="Rhea" id="RHEA-COMP:9674"/>
        <dbReference type="Rhea" id="RHEA-COMP:9677"/>
        <dbReference type="ChEBI" id="CHEBI:15377"/>
        <dbReference type="ChEBI" id="CHEBI:15378"/>
        <dbReference type="ChEBI" id="CHEBI:29985"/>
        <dbReference type="ChEBI" id="CHEBI:30616"/>
        <dbReference type="ChEBI" id="CHEBI:43474"/>
        <dbReference type="ChEBI" id="CHEBI:58359"/>
        <dbReference type="ChEBI" id="CHEBI:78515"/>
        <dbReference type="ChEBI" id="CHEBI:78516"/>
        <dbReference type="ChEBI" id="CHEBI:456216"/>
    </reaction>
</comment>
<dbReference type="EMBL" id="CACRUE010000033">
    <property type="protein sequence ID" value="VYU32263.1"/>
    <property type="molecule type" value="Genomic_DNA"/>
</dbReference>
<reference evidence="8" key="1">
    <citation type="submission" date="2019-11" db="EMBL/GenBank/DDBJ databases">
        <authorList>
            <person name="Feng L."/>
        </authorList>
    </citation>
    <scope>NUCLEOTIDE SEQUENCE</scope>
    <source>
        <strain evidence="8">IbartlettiiLFYP30</strain>
    </source>
</reference>
<evidence type="ECO:0000256" key="3">
    <source>
        <dbReference type="ARBA" id="ARBA00024799"/>
    </source>
</evidence>